<feature type="region of interest" description="Disordered" evidence="3">
    <location>
        <begin position="581"/>
        <end position="625"/>
    </location>
</feature>
<dbReference type="SMART" id="SM00684">
    <property type="entry name" value="DM15"/>
    <property type="match status" value="3"/>
</dbReference>
<dbReference type="CDD" id="cd07323">
    <property type="entry name" value="LAM"/>
    <property type="match status" value="1"/>
</dbReference>
<dbReference type="Pfam" id="PF05383">
    <property type="entry name" value="La"/>
    <property type="match status" value="1"/>
</dbReference>
<dbReference type="SUPFAM" id="SSF46785">
    <property type="entry name" value="Winged helix' DNA-binding domain"/>
    <property type="match status" value="1"/>
</dbReference>
<feature type="domain" description="HTH La-type RNA-binding" evidence="4">
    <location>
        <begin position="290"/>
        <end position="379"/>
    </location>
</feature>
<evidence type="ECO:0000259" key="4">
    <source>
        <dbReference type="PROSITE" id="PS50961"/>
    </source>
</evidence>
<reference evidence="5 6" key="1">
    <citation type="journal article" date="2021" name="Nat. Commun.">
        <title>Incipient diploidization of the medicinal plant Perilla within 10,000 years.</title>
        <authorList>
            <person name="Zhang Y."/>
            <person name="Shen Q."/>
            <person name="Leng L."/>
            <person name="Zhang D."/>
            <person name="Chen S."/>
            <person name="Shi Y."/>
            <person name="Ning Z."/>
            <person name="Chen S."/>
        </authorList>
    </citation>
    <scope>NUCLEOTIDE SEQUENCE [LARGE SCALE GENOMIC DNA]</scope>
    <source>
        <strain evidence="6">cv. PC099</strain>
    </source>
</reference>
<feature type="region of interest" description="Disordered" evidence="3">
    <location>
        <begin position="185"/>
        <end position="217"/>
    </location>
</feature>
<feature type="compositionally biased region" description="Low complexity" evidence="3">
    <location>
        <begin position="24"/>
        <end position="33"/>
    </location>
</feature>
<feature type="region of interest" description="Disordered" evidence="3">
    <location>
        <begin position="91"/>
        <end position="112"/>
    </location>
</feature>
<dbReference type="Pfam" id="PF21071">
    <property type="entry name" value="LARP1_HEAT"/>
    <property type="match status" value="1"/>
</dbReference>
<evidence type="ECO:0000256" key="2">
    <source>
        <dbReference type="PROSITE-ProRule" id="PRU00332"/>
    </source>
</evidence>
<dbReference type="GO" id="GO:0048255">
    <property type="term" value="P:mRNA stabilization"/>
    <property type="evidence" value="ECO:0007669"/>
    <property type="project" value="InterPro"/>
</dbReference>
<dbReference type="Gene3D" id="1.10.10.10">
    <property type="entry name" value="Winged helix-like DNA-binding domain superfamily/Winged helix DNA-binding domain"/>
    <property type="match status" value="1"/>
</dbReference>
<dbReference type="EMBL" id="SDAM02000019">
    <property type="protein sequence ID" value="KAH6836984.1"/>
    <property type="molecule type" value="Genomic_DNA"/>
</dbReference>
<comment type="caution">
    <text evidence="5">The sequence shown here is derived from an EMBL/GenBank/DDBJ whole genome shotgun (WGS) entry which is preliminary data.</text>
</comment>
<keyword evidence="1 2" id="KW-0694">RNA-binding</keyword>
<evidence type="ECO:0000256" key="1">
    <source>
        <dbReference type="ARBA" id="ARBA00022884"/>
    </source>
</evidence>
<dbReference type="InterPro" id="IPR006630">
    <property type="entry name" value="La_HTH"/>
</dbReference>
<keyword evidence="6" id="KW-1185">Reference proteome</keyword>
<proteinExistence type="predicted"/>
<dbReference type="InterPro" id="IPR036388">
    <property type="entry name" value="WH-like_DNA-bd_sf"/>
</dbReference>
<organism evidence="5 6">
    <name type="scientific">Perilla frutescens var. hirtella</name>
    <name type="common">Perilla citriodora</name>
    <name type="synonym">Perilla setoyensis</name>
    <dbReference type="NCBI Taxonomy" id="608512"/>
    <lineage>
        <taxon>Eukaryota</taxon>
        <taxon>Viridiplantae</taxon>
        <taxon>Streptophyta</taxon>
        <taxon>Embryophyta</taxon>
        <taxon>Tracheophyta</taxon>
        <taxon>Spermatophyta</taxon>
        <taxon>Magnoliopsida</taxon>
        <taxon>eudicotyledons</taxon>
        <taxon>Gunneridae</taxon>
        <taxon>Pentapetalae</taxon>
        <taxon>asterids</taxon>
        <taxon>lamiids</taxon>
        <taxon>Lamiales</taxon>
        <taxon>Lamiaceae</taxon>
        <taxon>Nepetoideae</taxon>
        <taxon>Elsholtzieae</taxon>
        <taxon>Perilla</taxon>
    </lineage>
</organism>
<feature type="compositionally biased region" description="Basic and acidic residues" evidence="3">
    <location>
        <begin position="192"/>
        <end position="204"/>
    </location>
</feature>
<feature type="compositionally biased region" description="Polar residues" evidence="3">
    <location>
        <begin position="585"/>
        <end position="597"/>
    </location>
</feature>
<dbReference type="InterPro" id="IPR006607">
    <property type="entry name" value="DM15"/>
</dbReference>
<evidence type="ECO:0000256" key="3">
    <source>
        <dbReference type="SAM" id="MobiDB-lite"/>
    </source>
</evidence>
<dbReference type="InterPro" id="IPR045180">
    <property type="entry name" value="La_dom_prot"/>
</dbReference>
<evidence type="ECO:0000313" key="6">
    <source>
        <dbReference type="Proteomes" id="UP001190926"/>
    </source>
</evidence>
<dbReference type="PROSITE" id="PS50961">
    <property type="entry name" value="HTH_LA"/>
    <property type="match status" value="1"/>
</dbReference>
<feature type="compositionally biased region" description="Low complexity" evidence="3">
    <location>
        <begin position="672"/>
        <end position="682"/>
    </location>
</feature>
<protein>
    <submittedName>
        <fullName evidence="5">LA RNA-binding protein</fullName>
    </submittedName>
</protein>
<dbReference type="Proteomes" id="UP001190926">
    <property type="component" value="Unassembled WGS sequence"/>
</dbReference>
<dbReference type="SMART" id="SM00715">
    <property type="entry name" value="LA"/>
    <property type="match status" value="1"/>
</dbReference>
<feature type="region of interest" description="Disordered" evidence="3">
    <location>
        <begin position="655"/>
        <end position="684"/>
    </location>
</feature>
<accession>A0AAD4JN87</accession>
<gene>
    <name evidence="5" type="ORF">C2S53_014227</name>
</gene>
<feature type="region of interest" description="Disordered" evidence="3">
    <location>
        <begin position="1"/>
        <end position="76"/>
    </location>
</feature>
<sequence>MGMGESDGMGDQFDSLPKSPWKTPAASSPVAPSDSKLWPALADAQQRPKSNAGVDFNSAKSTPPQAHVDVDGGDPPAVQPALVEQQKFHGRGNIRSPRKPVYQHKTGPKHHGPNGAAPFPAPLPYYPQAVTPLFHAMVPMPPISASGYPYPFPSGAFHRVDGRLVKSGGDVPPANGDVQSLLHANSNVHDSNSVERRPNAKEQDGQMNPSWNNQRPSAINNNFPLQQTMGPRPFIRPPFLVPTGFVDGANFPGPPGAVYYFPAAPSGTVRVPYPPVFVPYPLSSAIPMPPSPAIALRANIVKQIEYYFSDENLQNDHYLTSLMDNQGWVPVSIIADFKRVKRMNADIPFIRDALLASETIEVQGEMVRRRSEWSKWIPASVDCKTSLGSNDGKNDNINENIGDFPEGPKEVPSSNGFPLDPVQLGEECVNQSIGNSTDGNCANRRMLANSCQNLCLNDLANDFSSTFMLDEELELEQRTIRSDQPSNLERFDEDDEIMVNDQAVERLVIVTQNRQKDERPGEESKTICNELASAINDGLYFYEQELKSNRYHSKHQPINDSMDENSRYSAGDASMLNSRALDCSTGGSSSECHGNSNTRRKQNKGSSKQHSIHRQRLFPGNFKAHGSGRNSLGIISESPPSDAIGFFFGSTPPDSNGLRPSKLSASPHSNLSGSSPPVGSVPKPFPPFKHPSHKLLEENGFKQQLYKKYHKRCLGERKRMGVGCSEEMNTLYRFWSFFLRNMFIPSMYVEFKKYALEDAAAGYNYGMECLFRFYSYGLEKEFRRELYEDFEHLSLDFYKKGNLYGLEKYWAFHYYREAKEPLVKHQELERLLGEEYRTMDDFKREKAKNPTTKDVKH</sequence>
<evidence type="ECO:0000313" key="5">
    <source>
        <dbReference type="EMBL" id="KAH6836984.1"/>
    </source>
</evidence>
<dbReference type="PANTHER" id="PTHR22792:SF101">
    <property type="entry name" value="LA-RELATED PROTEIN 1A"/>
    <property type="match status" value="1"/>
</dbReference>
<dbReference type="PANTHER" id="PTHR22792">
    <property type="entry name" value="LUPUS LA PROTEIN-RELATED"/>
    <property type="match status" value="1"/>
</dbReference>
<dbReference type="GO" id="GO:0000339">
    <property type="term" value="F:RNA cap binding"/>
    <property type="evidence" value="ECO:0007669"/>
    <property type="project" value="InterPro"/>
</dbReference>
<name>A0AAD4JN87_PERFH</name>
<feature type="compositionally biased region" description="Polar residues" evidence="3">
    <location>
        <begin position="205"/>
        <end position="217"/>
    </location>
</feature>
<dbReference type="AlphaFoldDB" id="A0AAD4JN87"/>
<dbReference type="InterPro" id="IPR036390">
    <property type="entry name" value="WH_DNA-bd_sf"/>
</dbReference>